<dbReference type="Proteomes" id="UP000035680">
    <property type="component" value="Unassembled WGS sequence"/>
</dbReference>
<accession>A0A0K0FCI6</accession>
<keyword evidence="1" id="KW-1185">Reference proteome</keyword>
<organism evidence="1 2">
    <name type="scientific">Strongyloides venezuelensis</name>
    <name type="common">Threadworm</name>
    <dbReference type="NCBI Taxonomy" id="75913"/>
    <lineage>
        <taxon>Eukaryota</taxon>
        <taxon>Metazoa</taxon>
        <taxon>Ecdysozoa</taxon>
        <taxon>Nematoda</taxon>
        <taxon>Chromadorea</taxon>
        <taxon>Rhabditida</taxon>
        <taxon>Tylenchina</taxon>
        <taxon>Panagrolaimomorpha</taxon>
        <taxon>Strongyloidoidea</taxon>
        <taxon>Strongyloididae</taxon>
        <taxon>Strongyloides</taxon>
    </lineage>
</organism>
<protein>
    <submittedName>
        <fullName evidence="2">Uncharacterized protein</fullName>
    </submittedName>
</protein>
<reference evidence="1" key="1">
    <citation type="submission" date="2014-07" db="EMBL/GenBank/DDBJ databases">
        <authorList>
            <person name="Martin A.A"/>
            <person name="De Silva N."/>
        </authorList>
    </citation>
    <scope>NUCLEOTIDE SEQUENCE</scope>
</reference>
<evidence type="ECO:0000313" key="1">
    <source>
        <dbReference type="Proteomes" id="UP000035680"/>
    </source>
</evidence>
<evidence type="ECO:0000313" key="2">
    <source>
        <dbReference type="WBParaSite" id="SVE_0655100.1"/>
    </source>
</evidence>
<reference evidence="2" key="2">
    <citation type="submission" date="2015-08" db="UniProtKB">
        <authorList>
            <consortium name="WormBaseParasite"/>
        </authorList>
    </citation>
    <scope>IDENTIFICATION</scope>
</reference>
<proteinExistence type="predicted"/>
<name>A0A0K0FCI6_STRVS</name>
<dbReference type="AlphaFoldDB" id="A0A0K0FCI6"/>
<dbReference type="WBParaSite" id="SVE_0655100.1">
    <property type="protein sequence ID" value="SVE_0655100.1"/>
    <property type="gene ID" value="SVE_0655100"/>
</dbReference>
<sequence>MKEVAVEALRISKRPRNNIEMRNVISEDITTNSKAPVALSTVEANDQLLKGVKDTIRNEIKNSLDAFITIK</sequence>